<feature type="region of interest" description="Disordered" evidence="2">
    <location>
        <begin position="1"/>
        <end position="25"/>
    </location>
</feature>
<gene>
    <name evidence="4" type="ORF">SCUCBS95973_009554</name>
</gene>
<dbReference type="Pfam" id="PF07859">
    <property type="entry name" value="Abhydrolase_3"/>
    <property type="match status" value="1"/>
</dbReference>
<evidence type="ECO:0000259" key="3">
    <source>
        <dbReference type="Pfam" id="PF07859"/>
    </source>
</evidence>
<dbReference type="SUPFAM" id="SSF53474">
    <property type="entry name" value="alpha/beta-Hydrolases"/>
    <property type="match status" value="1"/>
</dbReference>
<reference evidence="4 5" key="1">
    <citation type="submission" date="2024-01" db="EMBL/GenBank/DDBJ databases">
        <authorList>
            <person name="Allen C."/>
            <person name="Tagirdzhanova G."/>
        </authorList>
    </citation>
    <scope>NUCLEOTIDE SEQUENCE [LARGE SCALE GENOMIC DNA]</scope>
</reference>
<proteinExistence type="predicted"/>
<dbReference type="EMBL" id="CAWUHB010000112">
    <property type="protein sequence ID" value="CAK7236282.1"/>
    <property type="molecule type" value="Genomic_DNA"/>
</dbReference>
<evidence type="ECO:0000256" key="1">
    <source>
        <dbReference type="ARBA" id="ARBA00022801"/>
    </source>
</evidence>
<dbReference type="InterPro" id="IPR013094">
    <property type="entry name" value="AB_hydrolase_3"/>
</dbReference>
<dbReference type="InterPro" id="IPR029058">
    <property type="entry name" value="AB_hydrolase_fold"/>
</dbReference>
<dbReference type="PANTHER" id="PTHR48081:SF8">
    <property type="entry name" value="ALPHA_BETA HYDROLASE FOLD-3 DOMAIN-CONTAINING PROTEIN-RELATED"/>
    <property type="match status" value="1"/>
</dbReference>
<organism evidence="4 5">
    <name type="scientific">Sporothrix curviconia</name>
    <dbReference type="NCBI Taxonomy" id="1260050"/>
    <lineage>
        <taxon>Eukaryota</taxon>
        <taxon>Fungi</taxon>
        <taxon>Dikarya</taxon>
        <taxon>Ascomycota</taxon>
        <taxon>Pezizomycotina</taxon>
        <taxon>Sordariomycetes</taxon>
        <taxon>Sordariomycetidae</taxon>
        <taxon>Ophiostomatales</taxon>
        <taxon>Ophiostomataceae</taxon>
        <taxon>Sporothrix</taxon>
    </lineage>
</organism>
<comment type="caution">
    <text evidence="4">The sequence shown here is derived from an EMBL/GenBank/DDBJ whole genome shotgun (WGS) entry which is preliminary data.</text>
</comment>
<keyword evidence="1" id="KW-0378">Hydrolase</keyword>
<feature type="region of interest" description="Disordered" evidence="2">
    <location>
        <begin position="43"/>
        <end position="63"/>
    </location>
</feature>
<name>A0ABP0CXJ2_9PEZI</name>
<dbReference type="Gene3D" id="3.40.50.1820">
    <property type="entry name" value="alpha/beta hydrolase"/>
    <property type="match status" value="1"/>
</dbReference>
<feature type="domain" description="Alpha/beta hydrolase fold-3" evidence="3">
    <location>
        <begin position="136"/>
        <end position="363"/>
    </location>
</feature>
<evidence type="ECO:0000256" key="2">
    <source>
        <dbReference type="SAM" id="MobiDB-lite"/>
    </source>
</evidence>
<dbReference type="InterPro" id="IPR050300">
    <property type="entry name" value="GDXG_lipolytic_enzyme"/>
</dbReference>
<accession>A0ABP0CXJ2</accession>
<sequence length="390" mass="41829">MAQPTGSMAPAAAAPVAAGKASASTTPAKTAIDGLFLADPPPMDPEWVQHEKDQNLPNPRPVLPPLQRQPLYVIECRELNTSMIAPGARDHHLAEGIDVQPLRVPSTLDGYGIPLLAYSLTQDETSTAGHHPDYVVLYIHGGGLHIGEADSEELPCRRILKDARLPSKVDGQTPSLVVYSVGYRIMPQHPASTCVSDCIDAYRYVRAAHPDPSATKLLVVGSSSGGELAAFVGQEAARDAARASSSAQLGVQGVVLRCPVTSDAFNGEDYIPAPLRPLHTSAANPKFATTLLGRMNRLVPRDGLPYMPLEAPVELLAVQPRHWIQVCTNDMLYSDGVCYAKALETAGAEVRVDPVVGWPHTFWLKAPWMDRALEADRAMLRGLAWVAGGP</sequence>
<protein>
    <recommendedName>
        <fullName evidence="3">Alpha/beta hydrolase fold-3 domain-containing protein</fullName>
    </recommendedName>
</protein>
<dbReference type="Proteomes" id="UP001642405">
    <property type="component" value="Unassembled WGS sequence"/>
</dbReference>
<evidence type="ECO:0000313" key="5">
    <source>
        <dbReference type="Proteomes" id="UP001642405"/>
    </source>
</evidence>
<evidence type="ECO:0000313" key="4">
    <source>
        <dbReference type="EMBL" id="CAK7236282.1"/>
    </source>
</evidence>
<dbReference type="PANTHER" id="PTHR48081">
    <property type="entry name" value="AB HYDROLASE SUPERFAMILY PROTEIN C4A8.06C"/>
    <property type="match status" value="1"/>
</dbReference>
<keyword evidence="5" id="KW-1185">Reference proteome</keyword>